<evidence type="ECO:0000313" key="1">
    <source>
        <dbReference type="EMBL" id="PYF74752.1"/>
    </source>
</evidence>
<organism evidence="1 2">
    <name type="scientific">Pedobacter nutrimenti</name>
    <dbReference type="NCBI Taxonomy" id="1241337"/>
    <lineage>
        <taxon>Bacteria</taxon>
        <taxon>Pseudomonadati</taxon>
        <taxon>Bacteroidota</taxon>
        <taxon>Sphingobacteriia</taxon>
        <taxon>Sphingobacteriales</taxon>
        <taxon>Sphingobacteriaceae</taxon>
        <taxon>Pedobacter</taxon>
    </lineage>
</organism>
<dbReference type="Pfam" id="PF19781">
    <property type="entry name" value="DUF6266"/>
    <property type="match status" value="1"/>
</dbReference>
<dbReference type="EMBL" id="QKLU01000003">
    <property type="protein sequence ID" value="PYF74752.1"/>
    <property type="molecule type" value="Genomic_DNA"/>
</dbReference>
<gene>
    <name evidence="1" type="ORF">B0O44_103198</name>
</gene>
<reference evidence="1 2" key="1">
    <citation type="submission" date="2018-06" db="EMBL/GenBank/DDBJ databases">
        <title>Genomic Encyclopedia of Archaeal and Bacterial Type Strains, Phase II (KMG-II): from individual species to whole genera.</title>
        <authorList>
            <person name="Goeker M."/>
        </authorList>
    </citation>
    <scope>NUCLEOTIDE SEQUENCE [LARGE SCALE GENOMIC DNA]</scope>
    <source>
        <strain evidence="1 2">DSM 27372</strain>
    </source>
</reference>
<dbReference type="InterPro" id="IPR046233">
    <property type="entry name" value="DUF6266"/>
</dbReference>
<sequence length="209" mass="23544">MGILRSGLVGPFRKKVGSVIGRRHRKQNVITALHNTSHKPFSTAQQDSQLKLGLLNGFLSDIDQLVNMGFKALTKNNSPVNEAFSYNYNHAFVKNGDAFLIDYSKIVYSRGHIVIPEHPQVVFTAGQITFSWLPQKQSAYCQFTDLASFLVYNFSKKKYIMQLNVTSRYAQRHSIEIPPDYRGDILHCYMSFASADGKKNGDSLYVGAI</sequence>
<keyword evidence="2" id="KW-1185">Reference proteome</keyword>
<comment type="caution">
    <text evidence="1">The sequence shown here is derived from an EMBL/GenBank/DDBJ whole genome shotgun (WGS) entry which is preliminary data.</text>
</comment>
<name>A0A318UEF2_9SPHI</name>
<protein>
    <submittedName>
        <fullName evidence="1">Uncharacterized protein</fullName>
    </submittedName>
</protein>
<dbReference type="AlphaFoldDB" id="A0A318UEF2"/>
<dbReference type="Proteomes" id="UP000248198">
    <property type="component" value="Unassembled WGS sequence"/>
</dbReference>
<dbReference type="OrthoDB" id="665435at2"/>
<accession>A0A318UEF2</accession>
<evidence type="ECO:0000313" key="2">
    <source>
        <dbReference type="Proteomes" id="UP000248198"/>
    </source>
</evidence>
<dbReference type="RefSeq" id="WP_110829512.1">
    <property type="nucleotide sequence ID" value="NZ_QKLU01000003.1"/>
</dbReference>
<proteinExistence type="predicted"/>